<keyword evidence="2" id="KW-0732">Signal</keyword>
<dbReference type="Pfam" id="PF24636">
    <property type="entry name" value="DUF7633"/>
    <property type="match status" value="1"/>
</dbReference>
<feature type="compositionally biased region" description="Low complexity" evidence="1">
    <location>
        <begin position="905"/>
        <end position="993"/>
    </location>
</feature>
<gene>
    <name evidence="4" type="ORF">FRACYDRAFT_253369</name>
</gene>
<evidence type="ECO:0000256" key="2">
    <source>
        <dbReference type="SAM" id="SignalP"/>
    </source>
</evidence>
<feature type="signal peptide" evidence="2">
    <location>
        <begin position="1"/>
        <end position="24"/>
    </location>
</feature>
<dbReference type="PANTHER" id="PTHR48148">
    <property type="entry name" value="KERATINOCYTE PROLINE-RICH PROTEIN"/>
    <property type="match status" value="1"/>
</dbReference>
<name>A0A1E7ELH8_9STRA</name>
<feature type="region of interest" description="Disordered" evidence="1">
    <location>
        <begin position="1366"/>
        <end position="1444"/>
    </location>
</feature>
<evidence type="ECO:0000313" key="5">
    <source>
        <dbReference type="Proteomes" id="UP000095751"/>
    </source>
</evidence>
<keyword evidence="5" id="KW-1185">Reference proteome</keyword>
<dbReference type="PANTHER" id="PTHR48148:SF2">
    <property type="entry name" value="PA14 DOMAIN-CONTAINING PROTEIN"/>
    <property type="match status" value="1"/>
</dbReference>
<proteinExistence type="predicted"/>
<feature type="region of interest" description="Disordered" evidence="1">
    <location>
        <begin position="1137"/>
        <end position="1215"/>
    </location>
</feature>
<protein>
    <recommendedName>
        <fullName evidence="3">DUF7633 domain-containing protein</fullName>
    </recommendedName>
</protein>
<dbReference type="InParanoid" id="A0A1E7ELH8"/>
<dbReference type="KEGG" id="fcy:FRACYDRAFT_253369"/>
<feature type="compositionally biased region" description="Low complexity" evidence="1">
    <location>
        <begin position="1366"/>
        <end position="1438"/>
    </location>
</feature>
<dbReference type="EMBL" id="KV784399">
    <property type="protein sequence ID" value="OEU06771.1"/>
    <property type="molecule type" value="Genomic_DNA"/>
</dbReference>
<feature type="region of interest" description="Disordered" evidence="1">
    <location>
        <begin position="902"/>
        <end position="994"/>
    </location>
</feature>
<evidence type="ECO:0000259" key="3">
    <source>
        <dbReference type="Pfam" id="PF24636"/>
    </source>
</evidence>
<sequence length="1715" mass="182898">MRLVAVNVLSLLATIGYFPSFGEASVANEGCSHLTEPIWKETIGNGSDFPFDVSTVTITGQHVDEVTFHTSQLWNENGLPMVAVHFRTLDGDEQCSMETMDVENALIPFGTTKDYTAQCSHGYAEIGVYIYVGDEETFDIDECESCSAPDNNYVGYYLSLPCVPVCEPTTLDCFSEPTVHLADIGHESKCIYNDSPIMTEATSMKTDSVEFLIANTWSTDISALSVYYTNAMGEPECDVLNNMEGFSETVLMEAFCEHGMAEVIVQVHSNDINHIAEYIPDVCSTPSDMGTCSTICYTEPPTSFPTGLPTLEELPVILPPTDAPFDCTALSDPIWQETTGNEKFPYDNEFVTILEQNVDDVVFSVSQLWNKLGVPMFAVSYRSSNSEDLCSMETIDDGTLIPYDSSKTYTSKCTMGYAEIAIFVYVGPNDVFDVEECEACAAPDNNYVGYYLSLPCTPVCEIGTPSCLDEPTVVLADVEHQAMCVYDETPIMTETISMKTTSVEFVITNTWPEDISALSVHFINADGEPQCDTFADMEGFSVTSQIEAYCSEGIAEVGIQIYSSDIDYISGILPDACQAPDGMGHCSYEFVIPCMEDPDCNPIAPTDLPTTAPYDCVELSNPIWHETTGSQDFPYNERVVNILEQNVNEIKFTISQIWNKIGVPMFAVMYRTTDGDEQCSMETMDEGQTLIPYETTEVYEAQCTEGYAEIVVYAYVGSGDNFDPEECEACSAPDENYVAYVISLPCIPICKPEIPDCYEDPLLVLADIDHESMCIYDERPIQSDITSMTTNSVAFAVSNTWPQGIEELSIYYNNKLGEPQCQTRRMDDLEISSPIETFCINGMAEVIIQVHSPMINHVADKMLEGCARPEEMGTCSYEFVVPCIAIADGPCGVPESVLAPLTENPSLSPSSSPSSFPSRGPTTSPSTIPTLSPSSSPSASPSGGPSASPSASPSGGPSAAPSASPSGGPSASPSASPSGGPSASPSASPSGGPNCYMKTPPKIINSVCMSGSTTLSARPMPLAALVVNELNEDKIGFTVSQQWVEEGGLAVMYSPDAMVPSCSVKGNIMLGESEYFEGECLNGMTGATIVVFMEKDFKPEECEACNVDDLSDMGGVFCAYRVEIPCETISVECGEPSAEPSGSFFPSSAPSGSPTETSPSGGPSAAPSASPSSGPSASPSASPSGGPSASPSASPSEGPSESPSGSPSSTPTAYPTLSMMPTDCYMKTPPKIINSVCMSGSTTLSARPMPLAALVVNELNEDKIGFTVSQQWVEEGGLAVMYSPDAMVPSCSVKGNIMLGESEYFEGECLNGMTGATIVVFMEKDFKPEECEACNVDDLSDMGGVFCAYRVEIPCETISVECGEPSAEPSGSFFPSSAPSGSPTETSPSGGPSAAPSASPSSGPSASPSASPSGGPSASPSASPSEGPSESPSGSPSSTPTAYPTLSMMPTDCYMKTPPKIIASVCMSGDTQIGTIGFTVSQQWVEEGGIAVNFNDLSLESSCSISGNVTLGDSKDYEGGCIEGISAVTIVVYMEQEFDPEECEACNVDDLSQMGGTFCAYRVEIPCETISVECGEPSAAPSGSYFPSSAPSESPTKRFKVINTWDTTFTNMYTEYHEGGFGETECLEEENIESYTEVDEYMATCMHNVPVSIVNVWVVDANETRFDEVDDAEVPMCCHPPEFSEVPISDSDVLAFYKKDYCGPCVGGYGSKIKR</sequence>
<dbReference type="InterPro" id="IPR056050">
    <property type="entry name" value="DUF7633"/>
</dbReference>
<dbReference type="Proteomes" id="UP000095751">
    <property type="component" value="Unassembled WGS sequence"/>
</dbReference>
<evidence type="ECO:0000256" key="1">
    <source>
        <dbReference type="SAM" id="MobiDB-lite"/>
    </source>
</evidence>
<dbReference type="OrthoDB" id="52921at2759"/>
<evidence type="ECO:0000313" key="4">
    <source>
        <dbReference type="EMBL" id="OEU06771.1"/>
    </source>
</evidence>
<organism evidence="4 5">
    <name type="scientific">Fragilariopsis cylindrus CCMP1102</name>
    <dbReference type="NCBI Taxonomy" id="635003"/>
    <lineage>
        <taxon>Eukaryota</taxon>
        <taxon>Sar</taxon>
        <taxon>Stramenopiles</taxon>
        <taxon>Ochrophyta</taxon>
        <taxon>Bacillariophyta</taxon>
        <taxon>Bacillariophyceae</taxon>
        <taxon>Bacillariophycidae</taxon>
        <taxon>Bacillariales</taxon>
        <taxon>Bacillariaceae</taxon>
        <taxon>Fragilariopsis</taxon>
    </lineage>
</organism>
<accession>A0A1E7ELH8</accession>
<feature type="domain" description="DUF7633" evidence="3">
    <location>
        <begin position="1604"/>
        <end position="1685"/>
    </location>
</feature>
<reference evidence="4 5" key="1">
    <citation type="submission" date="2016-09" db="EMBL/GenBank/DDBJ databases">
        <title>Extensive genetic diversity and differential bi-allelic expression allows diatom success in the polar Southern Ocean.</title>
        <authorList>
            <consortium name="DOE Joint Genome Institute"/>
            <person name="Mock T."/>
            <person name="Otillar R.P."/>
            <person name="Strauss J."/>
            <person name="Dupont C."/>
            <person name="Frickenhaus S."/>
            <person name="Maumus F."/>
            <person name="Mcmullan M."/>
            <person name="Sanges R."/>
            <person name="Schmutz J."/>
            <person name="Toseland A."/>
            <person name="Valas R."/>
            <person name="Veluchamy A."/>
            <person name="Ward B.J."/>
            <person name="Allen A."/>
            <person name="Barry K."/>
            <person name="Falciatore A."/>
            <person name="Ferrante M."/>
            <person name="Fortunato A.E."/>
            <person name="Gloeckner G."/>
            <person name="Gruber A."/>
            <person name="Hipkin R."/>
            <person name="Janech M."/>
            <person name="Kroth P."/>
            <person name="Leese F."/>
            <person name="Lindquist E."/>
            <person name="Lyon B.R."/>
            <person name="Martin J."/>
            <person name="Mayer C."/>
            <person name="Parker M."/>
            <person name="Quesneville H."/>
            <person name="Raymond J."/>
            <person name="Uhlig C."/>
            <person name="Valentin K.U."/>
            <person name="Worden A.Z."/>
            <person name="Armbrust E.V."/>
            <person name="Bowler C."/>
            <person name="Green B."/>
            <person name="Moulton V."/>
            <person name="Van Oosterhout C."/>
            <person name="Grigoriev I."/>
        </authorList>
    </citation>
    <scope>NUCLEOTIDE SEQUENCE [LARGE SCALE GENOMIC DNA]</scope>
    <source>
        <strain evidence="4 5">CCMP1102</strain>
    </source>
</reference>
<feature type="chain" id="PRO_5009192074" description="DUF7633 domain-containing protein" evidence="2">
    <location>
        <begin position="25"/>
        <end position="1715"/>
    </location>
</feature>
<feature type="compositionally biased region" description="Low complexity" evidence="1">
    <location>
        <begin position="1137"/>
        <end position="1209"/>
    </location>
</feature>